<proteinExistence type="predicted"/>
<evidence type="ECO:0000313" key="2">
    <source>
        <dbReference type="Proteomes" id="UP000499080"/>
    </source>
</evidence>
<evidence type="ECO:0000313" key="1">
    <source>
        <dbReference type="EMBL" id="GBL94390.1"/>
    </source>
</evidence>
<dbReference type="AlphaFoldDB" id="A0A4Y2BQA3"/>
<accession>A0A4Y2BQA3</accession>
<keyword evidence="2" id="KW-1185">Reference proteome</keyword>
<name>A0A4Y2BQA3_ARAVE</name>
<organism evidence="1 2">
    <name type="scientific">Araneus ventricosus</name>
    <name type="common">Orbweaver spider</name>
    <name type="synonym">Epeira ventricosa</name>
    <dbReference type="NCBI Taxonomy" id="182803"/>
    <lineage>
        <taxon>Eukaryota</taxon>
        <taxon>Metazoa</taxon>
        <taxon>Ecdysozoa</taxon>
        <taxon>Arthropoda</taxon>
        <taxon>Chelicerata</taxon>
        <taxon>Arachnida</taxon>
        <taxon>Araneae</taxon>
        <taxon>Araneomorphae</taxon>
        <taxon>Entelegynae</taxon>
        <taxon>Araneoidea</taxon>
        <taxon>Araneidae</taxon>
        <taxon>Araneus</taxon>
    </lineage>
</organism>
<comment type="caution">
    <text evidence="1">The sequence shown here is derived from an EMBL/GenBank/DDBJ whole genome shotgun (WGS) entry which is preliminary data.</text>
</comment>
<reference evidence="1 2" key="1">
    <citation type="journal article" date="2019" name="Sci. Rep.">
        <title>Orb-weaving spider Araneus ventricosus genome elucidates the spidroin gene catalogue.</title>
        <authorList>
            <person name="Kono N."/>
            <person name="Nakamura H."/>
            <person name="Ohtoshi R."/>
            <person name="Moran D.A.P."/>
            <person name="Shinohara A."/>
            <person name="Yoshida Y."/>
            <person name="Fujiwara M."/>
            <person name="Mori M."/>
            <person name="Tomita M."/>
            <person name="Arakawa K."/>
        </authorList>
    </citation>
    <scope>NUCLEOTIDE SEQUENCE [LARGE SCALE GENOMIC DNA]</scope>
</reference>
<sequence length="93" mass="11470">MESNWEDIDWLLWEANWEDIDWFLWEVNCEDIDWLVWEANWENIDWLVREVFPTSQFKVEFLSIVDFVSIIFKSHFNSTTISSSIRMGLRYKQ</sequence>
<dbReference type="Proteomes" id="UP000499080">
    <property type="component" value="Unassembled WGS sequence"/>
</dbReference>
<protein>
    <submittedName>
        <fullName evidence="1">Uncharacterized protein</fullName>
    </submittedName>
</protein>
<dbReference type="EMBL" id="BGPR01000102">
    <property type="protein sequence ID" value="GBL94390.1"/>
    <property type="molecule type" value="Genomic_DNA"/>
</dbReference>
<gene>
    <name evidence="1" type="ORF">AVEN_7362_1</name>
</gene>